<evidence type="ECO:0000313" key="4">
    <source>
        <dbReference type="Proteomes" id="UP001058330"/>
    </source>
</evidence>
<reference evidence="3" key="1">
    <citation type="submission" date="2021-07" db="EMBL/GenBank/DDBJ databases">
        <title>Studies on halocins as antimicrobial molecules from haloarchaea.</title>
        <authorList>
            <person name="Kumar S."/>
            <person name="Khare S.K."/>
        </authorList>
    </citation>
    <scope>NUCLEOTIDE SEQUENCE</scope>
    <source>
        <strain evidence="3">NCIM 5678</strain>
    </source>
</reference>
<feature type="region of interest" description="Disordered" evidence="1">
    <location>
        <begin position="1"/>
        <end position="32"/>
    </location>
</feature>
<dbReference type="GeneID" id="74527464"/>
<feature type="compositionally biased region" description="Basic residues" evidence="1">
    <location>
        <begin position="12"/>
        <end position="32"/>
    </location>
</feature>
<name>A0ABY5RF88_HALLR</name>
<feature type="transmembrane region" description="Helical" evidence="2">
    <location>
        <begin position="56"/>
        <end position="82"/>
    </location>
</feature>
<accession>A0ABY5RF88</accession>
<evidence type="ECO:0000313" key="3">
    <source>
        <dbReference type="EMBL" id="UVE50548.1"/>
    </source>
</evidence>
<keyword evidence="4" id="KW-1185">Reference proteome</keyword>
<evidence type="ECO:0008006" key="5">
    <source>
        <dbReference type="Google" id="ProtNLM"/>
    </source>
</evidence>
<evidence type="ECO:0000256" key="2">
    <source>
        <dbReference type="SAM" id="Phobius"/>
    </source>
</evidence>
<keyword evidence="2" id="KW-0812">Transmembrane</keyword>
<protein>
    <recommendedName>
        <fullName evidence="5">Big-1 domain-containing protein</fullName>
    </recommendedName>
</protein>
<keyword evidence="2" id="KW-0472">Membrane</keyword>
<dbReference type="EMBL" id="CP078063">
    <property type="protein sequence ID" value="UVE50548.1"/>
    <property type="molecule type" value="Genomic_DNA"/>
</dbReference>
<dbReference type="RefSeq" id="WP_258302623.1">
    <property type="nucleotide sequence ID" value="NZ_CP078063.1"/>
</dbReference>
<dbReference type="InterPro" id="IPR013783">
    <property type="entry name" value="Ig-like_fold"/>
</dbReference>
<gene>
    <name evidence="3" type="ORF">KU306_01180</name>
</gene>
<organism evidence="3 4">
    <name type="scientific">Haloferax larsenii</name>
    <dbReference type="NCBI Taxonomy" id="302484"/>
    <lineage>
        <taxon>Archaea</taxon>
        <taxon>Methanobacteriati</taxon>
        <taxon>Methanobacteriota</taxon>
        <taxon>Stenosarchaea group</taxon>
        <taxon>Halobacteria</taxon>
        <taxon>Halobacteriales</taxon>
        <taxon>Haloferacaceae</taxon>
        <taxon>Haloferax</taxon>
    </lineage>
</organism>
<dbReference type="Proteomes" id="UP001058330">
    <property type="component" value="Chromosome"/>
</dbReference>
<evidence type="ECO:0000256" key="1">
    <source>
        <dbReference type="SAM" id="MobiDB-lite"/>
    </source>
</evidence>
<keyword evidence="2" id="KW-1133">Transmembrane helix</keyword>
<dbReference type="Gene3D" id="2.60.40.10">
    <property type="entry name" value="Immunoglobulins"/>
    <property type="match status" value="1"/>
</dbReference>
<sequence>MTRNTPSNRHDHSPRRHDHSSRRHDHSPRRHSLRGVVANAVRGCSRFRTDDRAASAVLGTMFAFALVVSVVAMVQVSAVPAWNQQTEFEHLTEAESDFAAFDESVSKAVDNRQTRATIDAGVDYPTRALFLSPAAGSGNLRTTAPATARIDGAVATGEAGTYWDGSEHTFDTQQFVYRPDYRYLQSEPALVHEGTTQYTAYAGSEVGATQSLIDGTKISLVFLEGNIDTSAGEAQTFSVVPLSSGTDYITVSDTGTPITISVPTRLSESTWRSMLASEPNVQSITYTNGTDYNTLTVELAPGKTYDLQLSRVGIDTPGATQEPAYIVDVEGDDAVVPPGATHRAVVEVRDAQNNPVPNAAVKVNTGLTDESGRVAARDNGTISTVTDSDGRATFVYTATSSIDGVTADQFDVIVENSSGTEVDRVTFDVQLQQGGVTDPLRGLVAAIGDPGFAYADVDENGEFNGADYRVNDTGSGSDVVYDAGSDRLVVPPSVGTIATDGDVTLEGEGVSLHVDVVTTGSNSDITVDAHSKSVEAVGVGLLSVKGKDVEVTAGDEIDLSGASINQGGKGDVTVSATNDLDLDNAGISSIESNRDITVESTSGVISARSADLSGNGDVSVIGENGVDLTGAAVSGVKDNRGIYIDSASGGINLNGVVILGDGGSEIDAEANIYVVGSNIASSKGSANSDVIMTSHTGMVSGREAAISAKRDVVITAATRISLPNSSIEDKDSPELNAPVVET</sequence>
<proteinExistence type="predicted"/>